<evidence type="ECO:0000313" key="2">
    <source>
        <dbReference type="EMBL" id="TPG14492.1"/>
    </source>
</evidence>
<evidence type="ECO:0000259" key="1">
    <source>
        <dbReference type="Pfam" id="PF21777"/>
    </source>
</evidence>
<keyword evidence="3" id="KW-1185">Reference proteome</keyword>
<dbReference type="InterPro" id="IPR048623">
    <property type="entry name" value="SDR-like_proteobact"/>
</dbReference>
<organism evidence="2 3">
    <name type="scientific">Sphingomonas oligophenolica</name>
    <dbReference type="NCBI Taxonomy" id="301154"/>
    <lineage>
        <taxon>Bacteria</taxon>
        <taxon>Pseudomonadati</taxon>
        <taxon>Pseudomonadota</taxon>
        <taxon>Alphaproteobacteria</taxon>
        <taxon>Sphingomonadales</taxon>
        <taxon>Sphingomonadaceae</taxon>
        <taxon>Sphingomonas</taxon>
    </lineage>
</organism>
<name>A0A502CP22_9SPHN</name>
<sequence>MRCDLAADDDVIALVRATVGDSLVVVIQPGRSALALAQTCAAIGPLAVEQAPGRRINAVLVGADSDPTAVAATARFLESAASTTGQIVAIS</sequence>
<gene>
    <name evidence="2" type="ORF">EAH84_04125</name>
</gene>
<dbReference type="RefSeq" id="WP_140868097.1">
    <property type="nucleotide sequence ID" value="NZ_RCZK01000002.1"/>
</dbReference>
<reference evidence="2 3" key="1">
    <citation type="journal article" date="2019" name="Environ. Microbiol.">
        <title>Species interactions and distinct microbial communities in high Arctic permafrost affected cryosols are associated with the CH4 and CO2 gas fluxes.</title>
        <authorList>
            <person name="Altshuler I."/>
            <person name="Hamel J."/>
            <person name="Turney S."/>
            <person name="Magnuson E."/>
            <person name="Levesque R."/>
            <person name="Greer C."/>
            <person name="Whyte L.G."/>
        </authorList>
    </citation>
    <scope>NUCLEOTIDE SEQUENCE [LARGE SCALE GENOMIC DNA]</scope>
    <source>
        <strain evidence="2 3">S5.1</strain>
    </source>
</reference>
<feature type="domain" description="Short chain dehydrogenase-like proteobacteria" evidence="1">
    <location>
        <begin position="13"/>
        <end position="89"/>
    </location>
</feature>
<proteinExistence type="predicted"/>
<dbReference type="Proteomes" id="UP000318413">
    <property type="component" value="Unassembled WGS sequence"/>
</dbReference>
<dbReference type="EMBL" id="RCZK01000002">
    <property type="protein sequence ID" value="TPG14492.1"/>
    <property type="molecule type" value="Genomic_DNA"/>
</dbReference>
<protein>
    <recommendedName>
        <fullName evidence="1">Short chain dehydrogenase-like proteobacteria domain-containing protein</fullName>
    </recommendedName>
</protein>
<dbReference type="Pfam" id="PF21777">
    <property type="entry name" value="SDR-like"/>
    <property type="match status" value="1"/>
</dbReference>
<dbReference type="AlphaFoldDB" id="A0A502CP22"/>
<dbReference type="OrthoDB" id="7584125at2"/>
<comment type="caution">
    <text evidence="2">The sequence shown here is derived from an EMBL/GenBank/DDBJ whole genome shotgun (WGS) entry which is preliminary data.</text>
</comment>
<evidence type="ECO:0000313" key="3">
    <source>
        <dbReference type="Proteomes" id="UP000318413"/>
    </source>
</evidence>
<accession>A0A502CP22</accession>